<feature type="compositionally biased region" description="Basic and acidic residues" evidence="1">
    <location>
        <begin position="35"/>
        <end position="51"/>
    </location>
</feature>
<sequence>MRRQELKKVLAKQKELGFELPELPPGYLYENEDGGNERKGNWKTQHKDSRFGNHANNKRSRYDRKDFQSKRPKVWNQTRHDDRTMVKSREPTLLQKLLSLDIKRNRYRLLHTFKFMVLNNFFSGYLDKPFDFPSVKVNQIELESNVDADDLLNNETTKASSLDSKGNGESSLDVDDDNDNDHEDDDDDDDDDGNASAESGHKDKNEDVDAGQM</sequence>
<organism evidence="2 3">
    <name type="scientific">Zizania palustris</name>
    <name type="common">Northern wild rice</name>
    <dbReference type="NCBI Taxonomy" id="103762"/>
    <lineage>
        <taxon>Eukaryota</taxon>
        <taxon>Viridiplantae</taxon>
        <taxon>Streptophyta</taxon>
        <taxon>Embryophyta</taxon>
        <taxon>Tracheophyta</taxon>
        <taxon>Spermatophyta</taxon>
        <taxon>Magnoliopsida</taxon>
        <taxon>Liliopsida</taxon>
        <taxon>Poales</taxon>
        <taxon>Poaceae</taxon>
        <taxon>BOP clade</taxon>
        <taxon>Oryzoideae</taxon>
        <taxon>Oryzeae</taxon>
        <taxon>Zizaniinae</taxon>
        <taxon>Zizania</taxon>
    </lineage>
</organism>
<dbReference type="InterPro" id="IPR039136">
    <property type="entry name" value="NUFIP1-like"/>
</dbReference>
<gene>
    <name evidence="2" type="ORF">GUJ93_ZPchr0001g29402</name>
</gene>
<dbReference type="AlphaFoldDB" id="A0A8J5VTT2"/>
<dbReference type="EMBL" id="JAAALK010000288">
    <property type="protein sequence ID" value="KAG8055009.1"/>
    <property type="molecule type" value="Genomic_DNA"/>
</dbReference>
<keyword evidence="3" id="KW-1185">Reference proteome</keyword>
<dbReference type="Proteomes" id="UP000729402">
    <property type="component" value="Unassembled WGS sequence"/>
</dbReference>
<evidence type="ECO:0000313" key="2">
    <source>
        <dbReference type="EMBL" id="KAG8055009.1"/>
    </source>
</evidence>
<comment type="caution">
    <text evidence="2">The sequence shown here is derived from an EMBL/GenBank/DDBJ whole genome shotgun (WGS) entry which is preliminary data.</text>
</comment>
<name>A0A8J5VTT2_ZIZPA</name>
<proteinExistence type="predicted"/>
<reference evidence="2" key="1">
    <citation type="journal article" date="2021" name="bioRxiv">
        <title>Whole Genome Assembly and Annotation of Northern Wild Rice, Zizania palustris L., Supports a Whole Genome Duplication in the Zizania Genus.</title>
        <authorList>
            <person name="Haas M."/>
            <person name="Kono T."/>
            <person name="Macchietto M."/>
            <person name="Millas R."/>
            <person name="McGilp L."/>
            <person name="Shao M."/>
            <person name="Duquette J."/>
            <person name="Hirsch C.N."/>
            <person name="Kimball J."/>
        </authorList>
    </citation>
    <scope>NUCLEOTIDE SEQUENCE</scope>
    <source>
        <tissue evidence="2">Fresh leaf tissue</tissue>
    </source>
</reference>
<dbReference type="OrthoDB" id="273070at2759"/>
<accession>A0A8J5VTT2</accession>
<dbReference type="GO" id="GO:0003723">
    <property type="term" value="F:RNA binding"/>
    <property type="evidence" value="ECO:0007669"/>
    <property type="project" value="InterPro"/>
</dbReference>
<feature type="region of interest" description="Disordered" evidence="1">
    <location>
        <begin position="151"/>
        <end position="213"/>
    </location>
</feature>
<dbReference type="PANTHER" id="PTHR13309">
    <property type="entry name" value="NUCLEAR FRAGILE X MENTAL RETARDATION PROTEIN INTERACTING PROTEIN 1"/>
    <property type="match status" value="1"/>
</dbReference>
<dbReference type="GO" id="GO:0005634">
    <property type="term" value="C:nucleus"/>
    <property type="evidence" value="ECO:0007669"/>
    <property type="project" value="TreeGrafter"/>
</dbReference>
<evidence type="ECO:0000313" key="3">
    <source>
        <dbReference type="Proteomes" id="UP000729402"/>
    </source>
</evidence>
<feature type="compositionally biased region" description="Acidic residues" evidence="1">
    <location>
        <begin position="172"/>
        <end position="193"/>
    </location>
</feature>
<dbReference type="PANTHER" id="PTHR13309:SF0">
    <property type="entry name" value="FMR1-INTERACTING PROTEIN NUFIP1"/>
    <property type="match status" value="1"/>
</dbReference>
<feature type="compositionally biased region" description="Polar residues" evidence="1">
    <location>
        <begin position="153"/>
        <end position="170"/>
    </location>
</feature>
<dbReference type="GO" id="GO:0000492">
    <property type="term" value="P:box C/D snoRNP assembly"/>
    <property type="evidence" value="ECO:0007669"/>
    <property type="project" value="TreeGrafter"/>
</dbReference>
<protein>
    <submittedName>
        <fullName evidence="2">Uncharacterized protein</fullName>
    </submittedName>
</protein>
<reference evidence="2" key="2">
    <citation type="submission" date="2021-02" db="EMBL/GenBank/DDBJ databases">
        <authorList>
            <person name="Kimball J.A."/>
            <person name="Haas M.W."/>
            <person name="Macchietto M."/>
            <person name="Kono T."/>
            <person name="Duquette J."/>
            <person name="Shao M."/>
        </authorList>
    </citation>
    <scope>NUCLEOTIDE SEQUENCE</scope>
    <source>
        <tissue evidence="2">Fresh leaf tissue</tissue>
    </source>
</reference>
<evidence type="ECO:0000256" key="1">
    <source>
        <dbReference type="SAM" id="MobiDB-lite"/>
    </source>
</evidence>
<feature type="region of interest" description="Disordered" evidence="1">
    <location>
        <begin position="27"/>
        <end position="78"/>
    </location>
</feature>